<reference evidence="6 7" key="1">
    <citation type="submission" date="2024-03" db="EMBL/GenBank/DDBJ databases">
        <title>Human intestinal bacterial collection.</title>
        <authorList>
            <person name="Pauvert C."/>
            <person name="Hitch T.C.A."/>
            <person name="Clavel T."/>
        </authorList>
    </citation>
    <scope>NUCLEOTIDE SEQUENCE [LARGE SCALE GENOMIC DNA]</scope>
    <source>
        <strain evidence="6 7">CLA-SR-H021</strain>
    </source>
</reference>
<evidence type="ECO:0000313" key="6">
    <source>
        <dbReference type="EMBL" id="MEQ2427317.1"/>
    </source>
</evidence>
<feature type="domain" description="Aconitase/3-isopropylmalate dehydratase large subunit alpha/beta/alpha" evidence="5">
    <location>
        <begin position="66"/>
        <end position="202"/>
    </location>
</feature>
<accession>A0ABV1DCC1</accession>
<proteinExistence type="predicted"/>
<keyword evidence="2" id="KW-0408">Iron</keyword>
<dbReference type="Proteomes" id="UP001454086">
    <property type="component" value="Unassembled WGS sequence"/>
</dbReference>
<keyword evidence="4" id="KW-0456">Lyase</keyword>
<dbReference type="InterPro" id="IPR001030">
    <property type="entry name" value="Acoase/IPM_deHydtase_lsu_aba"/>
</dbReference>
<gene>
    <name evidence="6" type="ORF">WMQ36_20335</name>
</gene>
<dbReference type="InterPro" id="IPR015931">
    <property type="entry name" value="Acnase/IPM_dHydase_lsu_aba_1/3"/>
</dbReference>
<dbReference type="RefSeq" id="WP_349118501.1">
    <property type="nucleotide sequence ID" value="NZ_JBBMFM010000098.1"/>
</dbReference>
<dbReference type="InterPro" id="IPR050067">
    <property type="entry name" value="IPM_dehydratase_rel_enz"/>
</dbReference>
<keyword evidence="7" id="KW-1185">Reference proteome</keyword>
<evidence type="ECO:0000259" key="5">
    <source>
        <dbReference type="Pfam" id="PF00330"/>
    </source>
</evidence>
<evidence type="ECO:0000256" key="2">
    <source>
        <dbReference type="ARBA" id="ARBA00023004"/>
    </source>
</evidence>
<dbReference type="SUPFAM" id="SSF53732">
    <property type="entry name" value="Aconitase iron-sulfur domain"/>
    <property type="match status" value="1"/>
</dbReference>
<evidence type="ECO:0000256" key="4">
    <source>
        <dbReference type="ARBA" id="ARBA00023239"/>
    </source>
</evidence>
<feature type="non-terminal residue" evidence="6">
    <location>
        <position position="1"/>
    </location>
</feature>
<evidence type="ECO:0000256" key="3">
    <source>
        <dbReference type="ARBA" id="ARBA00023014"/>
    </source>
</evidence>
<dbReference type="InterPro" id="IPR036008">
    <property type="entry name" value="Aconitase_4Fe-4S_dom"/>
</dbReference>
<evidence type="ECO:0000256" key="1">
    <source>
        <dbReference type="ARBA" id="ARBA00022723"/>
    </source>
</evidence>
<keyword evidence="3" id="KW-0411">Iron-sulfur</keyword>
<dbReference type="PANTHER" id="PTHR43822:SF2">
    <property type="entry name" value="HOMOACONITASE, MITOCHONDRIAL"/>
    <property type="match status" value="1"/>
</dbReference>
<dbReference type="Gene3D" id="3.30.499.10">
    <property type="entry name" value="Aconitase, domain 3"/>
    <property type="match status" value="1"/>
</dbReference>
<keyword evidence="1" id="KW-0479">Metal-binding</keyword>
<comment type="caution">
    <text evidence="6">The sequence shown here is derived from an EMBL/GenBank/DDBJ whole genome shotgun (WGS) entry which is preliminary data.</text>
</comment>
<evidence type="ECO:0000313" key="7">
    <source>
        <dbReference type="Proteomes" id="UP001454086"/>
    </source>
</evidence>
<dbReference type="PANTHER" id="PTHR43822">
    <property type="entry name" value="HOMOACONITASE, MITOCHONDRIAL-RELATED"/>
    <property type="match status" value="1"/>
</dbReference>
<dbReference type="EMBL" id="JBBMFM010000098">
    <property type="protein sequence ID" value="MEQ2427317.1"/>
    <property type="molecule type" value="Genomic_DNA"/>
</dbReference>
<dbReference type="Pfam" id="PF00330">
    <property type="entry name" value="Aconitase"/>
    <property type="match status" value="1"/>
</dbReference>
<organism evidence="6 7">
    <name type="scientific">Enterocloster hominis</name>
    <name type="common">ex Hitch et al. 2024</name>
    <dbReference type="NCBI Taxonomy" id="1917870"/>
    <lineage>
        <taxon>Bacteria</taxon>
        <taxon>Bacillati</taxon>
        <taxon>Bacillota</taxon>
        <taxon>Clostridia</taxon>
        <taxon>Lachnospirales</taxon>
        <taxon>Lachnospiraceae</taxon>
        <taxon>Enterocloster</taxon>
    </lineage>
</organism>
<name>A0ABV1DCC1_9FIRM</name>
<protein>
    <submittedName>
        <fullName evidence="6">Aconitase family protein</fullName>
    </submittedName>
</protein>
<sequence>DLQADIQGKAIEFIGGSLTDHEKTVLCHMACDTGAYTAFWTEEGTADCVLDLGQVIPMLRMPCSDRNSQIKAGFQPASALEGRRVHAGQIGGCNGGTMDSLRIAAKMMEGRKLKLGFRLTVCPATSADYIKAMEEGIITAFIDFGAQISAAGDHSVVPQGAGAMGPEELLLTTGLYTFAGAMGCEGAQVMTASVETIMAASFDTEAAMDDPSGGQA</sequence>